<comment type="caution">
    <text evidence="3">The sequence shown here is derived from an EMBL/GenBank/DDBJ whole genome shotgun (WGS) entry which is preliminary data.</text>
</comment>
<gene>
    <name evidence="3" type="ORF">ACFQND_08475</name>
</gene>
<sequence length="381" mass="42449">MTAIPSYSPHSGGIRFHTKTADTLAAASDNFLAQLEQLGLQDAVESAVQPCGAGTARSFYLRPHLAAQWAPGLDTTGLNQRLQLDTEGQAEDLEREILLAMLLSPVGFEFAGHTELASAMRIRRNIVLAARKTALAFHTTEAERPEDCWTYIAGKGFTVRPGHALIPALQKATQPDTSGKLYSFSCYRATEYVILLAIAQELEHCNPALMQALQQQWERRPIMSGQFHDVFLYEYGSMEAPLPPKYYVPGDRLWFRNPDAHSSDVTGYEGSWVFYLGGGLFTNFWKREQPYTLTAKCLELFHWRHATYTDSAGELQINESIVEARVKDSMADAKQSAEILELMLRLREPKGVYQSGGCIDTSREYPRGVCPGTADMVLPAF</sequence>
<dbReference type="Pfam" id="PF20085">
    <property type="entry name" value="TGL"/>
    <property type="match status" value="1"/>
</dbReference>
<dbReference type="RefSeq" id="WP_371436805.1">
    <property type="nucleotide sequence ID" value="NZ_JBHSRS010000018.1"/>
</dbReference>
<keyword evidence="4" id="KW-1185">Reference proteome</keyword>
<organism evidence="3 4">
    <name type="scientific">Polaromonas aquatica</name>
    <dbReference type="NCBI Taxonomy" id="332657"/>
    <lineage>
        <taxon>Bacteria</taxon>
        <taxon>Pseudomonadati</taxon>
        <taxon>Pseudomonadota</taxon>
        <taxon>Betaproteobacteria</taxon>
        <taxon>Burkholderiales</taxon>
        <taxon>Comamonadaceae</taxon>
        <taxon>Polaromonas</taxon>
    </lineage>
</organism>
<keyword evidence="2" id="KW-0749">Sporulation</keyword>
<evidence type="ECO:0000256" key="2">
    <source>
        <dbReference type="ARBA" id="ARBA00022969"/>
    </source>
</evidence>
<keyword evidence="1" id="KW-0808">Transferase</keyword>
<dbReference type="EMBL" id="JBHSRS010000018">
    <property type="protein sequence ID" value="MFC6281260.1"/>
    <property type="molecule type" value="Genomic_DNA"/>
</dbReference>
<evidence type="ECO:0000313" key="4">
    <source>
        <dbReference type="Proteomes" id="UP001596270"/>
    </source>
</evidence>
<dbReference type="Proteomes" id="UP001596270">
    <property type="component" value="Unassembled WGS sequence"/>
</dbReference>
<reference evidence="4" key="1">
    <citation type="journal article" date="2019" name="Int. J. Syst. Evol. Microbiol.">
        <title>The Global Catalogue of Microorganisms (GCM) 10K type strain sequencing project: providing services to taxonomists for standard genome sequencing and annotation.</title>
        <authorList>
            <consortium name="The Broad Institute Genomics Platform"/>
            <consortium name="The Broad Institute Genome Sequencing Center for Infectious Disease"/>
            <person name="Wu L."/>
            <person name="Ma J."/>
        </authorList>
    </citation>
    <scope>NUCLEOTIDE SEQUENCE [LARGE SCALE GENOMIC DNA]</scope>
    <source>
        <strain evidence="4">CCUG 39402</strain>
    </source>
</reference>
<evidence type="ECO:0000256" key="1">
    <source>
        <dbReference type="ARBA" id="ARBA00022679"/>
    </source>
</evidence>
<protein>
    <recommendedName>
        <fullName evidence="5">Lipoprotein</fullName>
    </recommendedName>
</protein>
<name>A0ABW1TVA8_9BURK</name>
<evidence type="ECO:0000313" key="3">
    <source>
        <dbReference type="EMBL" id="MFC6281260.1"/>
    </source>
</evidence>
<proteinExistence type="predicted"/>
<evidence type="ECO:0008006" key="5">
    <source>
        <dbReference type="Google" id="ProtNLM"/>
    </source>
</evidence>
<accession>A0ABW1TVA8</accession>
<dbReference type="InterPro" id="IPR020916">
    <property type="entry name" value="Gln_gamma-glutamylTfrase_bac"/>
</dbReference>